<feature type="domain" description="YprB ribonuclease H-like" evidence="2">
    <location>
        <begin position="104"/>
        <end position="268"/>
    </location>
</feature>
<dbReference type="InterPro" id="IPR012337">
    <property type="entry name" value="RNaseH-like_sf"/>
</dbReference>
<dbReference type="RefSeq" id="WP_369667034.1">
    <property type="nucleotide sequence ID" value="NZ_JBDKXB010000010.1"/>
</dbReference>
<accession>A0ABV4BFB0</accession>
<gene>
    <name evidence="3" type="ORF">ABC977_09550</name>
</gene>
<evidence type="ECO:0000313" key="3">
    <source>
        <dbReference type="EMBL" id="MEY6432649.1"/>
    </source>
</evidence>
<evidence type="ECO:0000313" key="4">
    <source>
        <dbReference type="Proteomes" id="UP001564408"/>
    </source>
</evidence>
<dbReference type="PANTHER" id="PTHR38462:SF1">
    <property type="entry name" value="YPRB RIBONUCLEASE H-LIKE DOMAIN-CONTAINING PROTEIN"/>
    <property type="match status" value="1"/>
</dbReference>
<dbReference type="Proteomes" id="UP001564408">
    <property type="component" value="Unassembled WGS sequence"/>
</dbReference>
<dbReference type="SUPFAM" id="SSF53098">
    <property type="entry name" value="Ribonuclease H-like"/>
    <property type="match status" value="1"/>
</dbReference>
<sequence>MGLRERLDRLTGAPPPPVPEEGTPLVARLARLRARSVAGSEVRVADEQGLAEHLAAERLAPGVLCREQQLPGAETWGSSTLDQGRAALPELCDGPAGDPTGWRFLDTETSGLAGGTGTWVFQVGILRPMAGGWRLRQFLLARLDAEAAFLAAIAEELAGVSRLVTYNGKSFDRPLLATRFRLVGIADPLAEAPHLDLLAWVRRAFAEVWGDCRLVSAEERLLGLRRFDDLPGAAAPQAWLDWLRQGRVAPLEAVLRHNRRDLLSLAVLPVPLALTYRDPAATGAAPQSIAGHHVARGAPHHALAILEANAARLTPAARLLQATLYRRRGDWDAASRIWAALAEQQEPAALLALAKFHEHSRADPVAALAVAERLPPGPDRDRRCARLAAKLGRARNGGAS</sequence>
<comment type="caution">
    <text evidence="3">The sequence shown here is derived from an EMBL/GenBank/DDBJ whole genome shotgun (WGS) entry which is preliminary data.</text>
</comment>
<evidence type="ECO:0000256" key="1">
    <source>
        <dbReference type="SAM" id="MobiDB-lite"/>
    </source>
</evidence>
<keyword evidence="4" id="KW-1185">Reference proteome</keyword>
<organism evidence="3 4">
    <name type="scientific">Thioalkalicoccus limnaeus</name>
    <dbReference type="NCBI Taxonomy" id="120681"/>
    <lineage>
        <taxon>Bacteria</taxon>
        <taxon>Pseudomonadati</taxon>
        <taxon>Pseudomonadota</taxon>
        <taxon>Gammaproteobacteria</taxon>
        <taxon>Chromatiales</taxon>
        <taxon>Chromatiaceae</taxon>
        <taxon>Thioalkalicoccus</taxon>
    </lineage>
</organism>
<reference evidence="3 4" key="1">
    <citation type="submission" date="2024-05" db="EMBL/GenBank/DDBJ databases">
        <title>Genome Sequence and Characterization of the New Strain Purple Sulfur Bacterium of Genus Thioalkalicoccus.</title>
        <authorList>
            <person name="Bryantseva I.A."/>
            <person name="Kyndt J.A."/>
            <person name="Imhoff J.F."/>
        </authorList>
    </citation>
    <scope>NUCLEOTIDE SEQUENCE [LARGE SCALE GENOMIC DNA]</scope>
    <source>
        <strain evidence="3 4">Um2</strain>
    </source>
</reference>
<dbReference type="InterPro" id="IPR038720">
    <property type="entry name" value="YprB_RNase_H-like_dom"/>
</dbReference>
<name>A0ABV4BFB0_9GAMM</name>
<dbReference type="PANTHER" id="PTHR38462">
    <property type="entry name" value="EXONUCLEASE-LIKE PROTEIN"/>
    <property type="match status" value="1"/>
</dbReference>
<dbReference type="EMBL" id="JBDKXB010000010">
    <property type="protein sequence ID" value="MEY6432649.1"/>
    <property type="molecule type" value="Genomic_DNA"/>
</dbReference>
<dbReference type="Pfam" id="PF13482">
    <property type="entry name" value="RNase_H_2"/>
    <property type="match status" value="1"/>
</dbReference>
<protein>
    <submittedName>
        <fullName evidence="3">Ribonuclease H-like domain-containing protein</fullName>
    </submittedName>
</protein>
<feature type="region of interest" description="Disordered" evidence="1">
    <location>
        <begin position="1"/>
        <end position="22"/>
    </location>
</feature>
<evidence type="ECO:0000259" key="2">
    <source>
        <dbReference type="Pfam" id="PF13482"/>
    </source>
</evidence>
<proteinExistence type="predicted"/>